<gene>
    <name evidence="1 2" type="primary">nagB</name>
    <name evidence="2" type="ORF">CJ263_00775</name>
</gene>
<dbReference type="GO" id="GO:0005975">
    <property type="term" value="P:carbohydrate metabolic process"/>
    <property type="evidence" value="ECO:0007669"/>
    <property type="project" value="InterPro"/>
</dbReference>
<dbReference type="Pfam" id="PF01182">
    <property type="entry name" value="Glucosamine_iso"/>
    <property type="match status" value="1"/>
</dbReference>
<dbReference type="GO" id="GO:0019262">
    <property type="term" value="P:N-acetylneuraminate catabolic process"/>
    <property type="evidence" value="ECO:0007669"/>
    <property type="project" value="UniProtKB-UniRule"/>
</dbReference>
<dbReference type="GO" id="GO:0006046">
    <property type="term" value="P:N-acetylglucosamine catabolic process"/>
    <property type="evidence" value="ECO:0007669"/>
    <property type="project" value="UniProtKB-UniRule"/>
</dbReference>
<keyword evidence="3" id="KW-1185">Reference proteome</keyword>
<reference evidence="2 3" key="1">
    <citation type="submission" date="2017-08" db="EMBL/GenBank/DDBJ databases">
        <title>The complete genome sequence of Maribacter sp. B1, isolated from deep-sea sediment.</title>
        <authorList>
            <person name="Wu Y.-H."/>
            <person name="Cheng H."/>
            <person name="Xu X.-W."/>
        </authorList>
    </citation>
    <scope>NUCLEOTIDE SEQUENCE [LARGE SCALE GENOMIC DNA]</scope>
    <source>
        <strain evidence="2 3">B1</strain>
    </source>
</reference>
<dbReference type="Proteomes" id="UP000215244">
    <property type="component" value="Chromosome"/>
</dbReference>
<comment type="caution">
    <text evidence="1">Lacks conserved residue(s) required for the propagation of feature annotation.</text>
</comment>
<dbReference type="KEGG" id="marb:CJ263_00775"/>
<dbReference type="InterPro" id="IPR024078">
    <property type="entry name" value="LmbE-like_dom_sf"/>
</dbReference>
<dbReference type="InterPro" id="IPR004547">
    <property type="entry name" value="Glucosamine6P_isomerase"/>
</dbReference>
<dbReference type="PANTHER" id="PTHR42892:SF1">
    <property type="entry name" value="GLUCOSAMINE-6-PHOSPHATE ISOMERASE"/>
    <property type="match status" value="1"/>
</dbReference>
<dbReference type="SUPFAM" id="SSF102588">
    <property type="entry name" value="LmbE-like"/>
    <property type="match status" value="1"/>
</dbReference>
<protein>
    <recommendedName>
        <fullName evidence="1">Glucosamine-6-phosphate deaminase</fullName>
        <ecNumber evidence="1">3.5.99.6</ecNumber>
    </recommendedName>
    <alternativeName>
        <fullName evidence="1">GlcN6P deaminase</fullName>
        <shortName evidence="1">GNPDA</shortName>
    </alternativeName>
    <alternativeName>
        <fullName evidence="1">Glucosamine-6-phosphate isomerase</fullName>
    </alternativeName>
</protein>
<dbReference type="NCBIfam" id="NF002557">
    <property type="entry name" value="PRK02122.1"/>
    <property type="match status" value="1"/>
</dbReference>
<dbReference type="UniPathway" id="UPA00629">
    <property type="reaction ID" value="UER00684"/>
</dbReference>
<feature type="active site" description="Proton acceptor; for ring-opening step" evidence="1">
    <location>
        <position position="171"/>
    </location>
</feature>
<dbReference type="InterPro" id="IPR037171">
    <property type="entry name" value="NagB/RpiA_transferase-like"/>
</dbReference>
<dbReference type="GO" id="GO:0004342">
    <property type="term" value="F:glucosamine-6-phosphate deaminase activity"/>
    <property type="evidence" value="ECO:0007669"/>
    <property type="project" value="UniProtKB-UniRule"/>
</dbReference>
<proteinExistence type="inferred from homology"/>
<feature type="active site" description="For ring-opening step" evidence="1">
    <location>
        <position position="176"/>
    </location>
</feature>
<sequence>MKTTMVKKKRDISHQPIGQFEETRFEKIHNVIFSDSNEASIRVAEEIAELIRKKQNQNRTCVLGLATGSSPIRVYEELVRMHKEEGLSFQNVVTFNLDEYLPMEKSNIQSYHYFMHEHLFNHIDIDPENVHIPDGTVPPEETVAYCLDYERKIKEYGGLDFQLLGIGRTGHIGFNEPGSHYNSGTRVITLDHITRVDAAPSFLGIANVPRKAITMGISTVRKAKRIILLGWGENKAEIIKKTIEGEISSQVPATYLQNHSNCTFILDTGAASELTKNKTPWLVDACEWTEELKAKAIIWLCEETGKTVLSLTDKDYNDNGMADLLSKEDSYDLNIQIFNKLQHTITGWPGGKPNADDTHRPERAEPAKKRVIIFSPHPDDDVISMGGTFDRLVEQGHEVHVVYQTSGNIAVSDTDARKFAEIAMNLNPSEKVQKIINSINNKQDSQIDSPELRRLKGDIRRSESYAATRYMGLKDAHVHFLDLPFYETGTIKKNNLSEEDIALMVDIIKQIKPHQIYAAGDLADPHGTHKVCLDAVLEALKRLKPEPFIKDCWLWLYRGAWHEWDINEIEMCVPMSPGQVLKKRNAIFCHQSQKDGVMFQGDDSREFWMRAEERNRDTANKYKALGMSSYAAMEAFVRHQF</sequence>
<dbReference type="NCBIfam" id="TIGR00502">
    <property type="entry name" value="nagB"/>
    <property type="match status" value="1"/>
</dbReference>
<dbReference type="OrthoDB" id="9791139at2"/>
<dbReference type="AlphaFoldDB" id="A0A223V0L5"/>
<comment type="function">
    <text evidence="1">Catalyzes the reversible isomerization-deamination of glucosamine 6-phosphate (GlcN6P) to form fructose 6-phosphate (Fru6P) and ammonium ion.</text>
</comment>
<comment type="similarity">
    <text evidence="1">Belongs to the glucosamine/galactosamine-6-phosphate isomerase family. NagB subfamily.</text>
</comment>
<comment type="catalytic activity">
    <reaction evidence="1">
        <text>alpha-D-glucosamine 6-phosphate + H2O = beta-D-fructose 6-phosphate + NH4(+)</text>
        <dbReference type="Rhea" id="RHEA:12172"/>
        <dbReference type="ChEBI" id="CHEBI:15377"/>
        <dbReference type="ChEBI" id="CHEBI:28938"/>
        <dbReference type="ChEBI" id="CHEBI:57634"/>
        <dbReference type="ChEBI" id="CHEBI:75989"/>
        <dbReference type="EC" id="3.5.99.6"/>
    </reaction>
</comment>
<evidence type="ECO:0000313" key="2">
    <source>
        <dbReference type="EMBL" id="ASV28881.1"/>
    </source>
</evidence>
<dbReference type="PANTHER" id="PTHR42892">
    <property type="entry name" value="GLUCOSAMINE-6-PHOSPHATE DEAMINASE-LIKE PROTEIN BT_0258-RELATED"/>
    <property type="match status" value="1"/>
</dbReference>
<keyword evidence="1" id="KW-0119">Carbohydrate metabolism</keyword>
<dbReference type="InterPro" id="IPR006148">
    <property type="entry name" value="Glc/Gal-6P_isomerase"/>
</dbReference>
<name>A0A223V0L5_9FLAO</name>
<dbReference type="InterPro" id="IPR003737">
    <property type="entry name" value="GlcNAc_PI_deacetylase-related"/>
</dbReference>
<keyword evidence="1" id="KW-0378">Hydrolase</keyword>
<feature type="active site" description="Proton acceptor; for enolization step" evidence="1">
    <location>
        <position position="98"/>
    </location>
</feature>
<dbReference type="Gene3D" id="3.40.50.1360">
    <property type="match status" value="1"/>
</dbReference>
<dbReference type="Pfam" id="PF02585">
    <property type="entry name" value="PIG-L"/>
    <property type="match status" value="1"/>
</dbReference>
<dbReference type="Gene3D" id="3.40.50.10320">
    <property type="entry name" value="LmbE-like"/>
    <property type="match status" value="1"/>
</dbReference>
<dbReference type="RefSeq" id="WP_094995516.1">
    <property type="nucleotide sequence ID" value="NZ_BMJL01000001.1"/>
</dbReference>
<dbReference type="CDD" id="cd01399">
    <property type="entry name" value="GlcN6P_deaminase"/>
    <property type="match status" value="1"/>
</dbReference>
<dbReference type="EMBL" id="CP022957">
    <property type="protein sequence ID" value="ASV28881.1"/>
    <property type="molecule type" value="Genomic_DNA"/>
</dbReference>
<accession>A0A223V0L5</accession>
<evidence type="ECO:0000256" key="1">
    <source>
        <dbReference type="HAMAP-Rule" id="MF_01241"/>
    </source>
</evidence>
<dbReference type="EC" id="3.5.99.6" evidence="1"/>
<dbReference type="InterPro" id="IPR052960">
    <property type="entry name" value="GlcN6P_deaminase-like"/>
</dbReference>
<comment type="pathway">
    <text evidence="1">Amino-sugar metabolism; N-acetylneuraminate degradation; D-fructose 6-phosphate from N-acetylneuraminate: step 5/5.</text>
</comment>
<organism evidence="2 3">
    <name type="scientific">Maribacter cobaltidurans</name>
    <dbReference type="NCBI Taxonomy" id="1178778"/>
    <lineage>
        <taxon>Bacteria</taxon>
        <taxon>Pseudomonadati</taxon>
        <taxon>Bacteroidota</taxon>
        <taxon>Flavobacteriia</taxon>
        <taxon>Flavobacteriales</taxon>
        <taxon>Flavobacteriaceae</taxon>
        <taxon>Maribacter</taxon>
    </lineage>
</organism>
<dbReference type="HAMAP" id="MF_01241">
    <property type="entry name" value="GlcN6P_deamin"/>
    <property type="match status" value="1"/>
</dbReference>
<dbReference type="SUPFAM" id="SSF100950">
    <property type="entry name" value="NagB/RpiA/CoA transferase-like"/>
    <property type="match status" value="1"/>
</dbReference>
<evidence type="ECO:0000313" key="3">
    <source>
        <dbReference type="Proteomes" id="UP000215244"/>
    </source>
</evidence>